<reference evidence="1 2" key="2">
    <citation type="submission" date="2019-07" db="EMBL/GenBank/DDBJ databases">
        <title>Investigation of anaerobic lignin degradation for improved lignocellulosic biofuels.</title>
        <authorList>
            <person name="Deangelis K.PhD."/>
        </authorList>
    </citation>
    <scope>NUCLEOTIDE SEQUENCE [LARGE SCALE GENOMIC DNA]</scope>
    <source>
        <strain evidence="1 2">106R</strain>
    </source>
</reference>
<proteinExistence type="predicted"/>
<evidence type="ECO:0000313" key="1">
    <source>
        <dbReference type="EMBL" id="TQI85630.1"/>
    </source>
</evidence>
<name>A0AA46QBT5_SERMA</name>
<protein>
    <submittedName>
        <fullName evidence="1">Uncharacterized protein</fullName>
    </submittedName>
</protein>
<gene>
    <name evidence="1" type="ORF">FHU12_3198</name>
</gene>
<dbReference type="SUPFAM" id="SSF49899">
    <property type="entry name" value="Concanavalin A-like lectins/glucanases"/>
    <property type="match status" value="1"/>
</dbReference>
<dbReference type="EMBL" id="VFMJ01000001">
    <property type="protein sequence ID" value="TQI85630.1"/>
    <property type="molecule type" value="Genomic_DNA"/>
</dbReference>
<dbReference type="RefSeq" id="WP_063990961.1">
    <property type="nucleotide sequence ID" value="NZ_LSOB01000027.1"/>
</dbReference>
<organism evidence="1 2">
    <name type="scientific">Serratia marcescens</name>
    <dbReference type="NCBI Taxonomy" id="615"/>
    <lineage>
        <taxon>Bacteria</taxon>
        <taxon>Pseudomonadati</taxon>
        <taxon>Pseudomonadota</taxon>
        <taxon>Gammaproteobacteria</taxon>
        <taxon>Enterobacterales</taxon>
        <taxon>Yersiniaceae</taxon>
        <taxon>Serratia</taxon>
    </lineage>
</organism>
<comment type="caution">
    <text evidence="1">The sequence shown here is derived from an EMBL/GenBank/DDBJ whole genome shotgun (WGS) entry which is preliminary data.</text>
</comment>
<accession>A0AA46QBT5</accession>
<dbReference type="Proteomes" id="UP000320710">
    <property type="component" value="Unassembled WGS sequence"/>
</dbReference>
<reference evidence="1 2" key="1">
    <citation type="submission" date="2019-06" db="EMBL/GenBank/DDBJ databases">
        <authorList>
            <person name="Deangelis K."/>
            <person name="Huntemann M."/>
            <person name="Clum A."/>
            <person name="Pillay M."/>
            <person name="Palaniappan K."/>
            <person name="Varghese N."/>
            <person name="Mikhailova N."/>
            <person name="Stamatis D."/>
            <person name="Reddy T."/>
            <person name="Daum C."/>
            <person name="Shapiro N."/>
            <person name="Ivanova N."/>
            <person name="Kyrpides N."/>
            <person name="Woyke T."/>
        </authorList>
    </citation>
    <scope>NUCLEOTIDE SEQUENCE [LARGE SCALE GENOMIC DNA]</scope>
    <source>
        <strain evidence="1 2">106R</strain>
    </source>
</reference>
<sequence>MIVSIKSRTKIVNPSLPVLNLSPEEEFILRKRPSAWISTANGLLSDDGTNVKLILDRGGNPNWAPLLSNMPRKAASNGKPILNFGAPGPTNNGAVISQNAYEALPANGVMTVAALYRMPSGNTGGNLFGNNAADPNRLRVRFGEDSYVGNALWINHGATSPITDANYPINSTLSFRDNVWHTALIEINPGMHRWEHDGTLLQQKSVGAIPFATTDSRRLVVGSAGNPISIGYIGDLAELLVIPTTVDSVTKTVIYSWLNARKASLTA</sequence>
<dbReference type="AlphaFoldDB" id="A0AA46QBT5"/>
<evidence type="ECO:0000313" key="2">
    <source>
        <dbReference type="Proteomes" id="UP000320710"/>
    </source>
</evidence>
<dbReference type="InterPro" id="IPR013320">
    <property type="entry name" value="ConA-like_dom_sf"/>
</dbReference>